<feature type="region of interest" description="Disordered" evidence="1">
    <location>
        <begin position="1"/>
        <end position="26"/>
    </location>
</feature>
<dbReference type="InterPro" id="IPR023459">
    <property type="entry name" value="Tscrpt_elong_fac_GreA/B_fam"/>
</dbReference>
<keyword evidence="4" id="KW-1185">Reference proteome</keyword>
<organism evidence="3 4">
    <name type="scientific">Novosphingobium nitrogenifigens DSM 19370</name>
    <dbReference type="NCBI Taxonomy" id="983920"/>
    <lineage>
        <taxon>Bacteria</taxon>
        <taxon>Pseudomonadati</taxon>
        <taxon>Pseudomonadota</taxon>
        <taxon>Alphaproteobacteria</taxon>
        <taxon>Sphingomonadales</taxon>
        <taxon>Sphingomonadaceae</taxon>
        <taxon>Novosphingobium</taxon>
    </lineage>
</organism>
<dbReference type="Proteomes" id="UP000004728">
    <property type="component" value="Unassembled WGS sequence"/>
</dbReference>
<dbReference type="PANTHER" id="PTHR30437:SF6">
    <property type="entry name" value="TRANSCRIPTION ELONGATION FACTOR GREB"/>
    <property type="match status" value="1"/>
</dbReference>
<dbReference type="Pfam" id="PF01272">
    <property type="entry name" value="GreA_GreB"/>
    <property type="match status" value="1"/>
</dbReference>
<evidence type="ECO:0000313" key="3">
    <source>
        <dbReference type="EMBL" id="EGD57852.1"/>
    </source>
</evidence>
<keyword evidence="3" id="KW-0648">Protein biosynthesis</keyword>
<dbReference type="SUPFAM" id="SSF54534">
    <property type="entry name" value="FKBP-like"/>
    <property type="match status" value="1"/>
</dbReference>
<dbReference type="InterPro" id="IPR036953">
    <property type="entry name" value="GreA/GreB_C_sf"/>
</dbReference>
<sequence>MDRTGRGTGMSVAFRRESDDEHLEPKFELPIPPGPNLVTARGLALIGAKVAELESRLLTLTEEDAIKAARRDLRYWLTRQATAQPVARPDGSHVAFGCTVTFRMNGKTRTVTIVGDDEADPAAGLLSFSAPLSRAMMDAEVGELVDFSGKPEAIEIVAIEVGEG</sequence>
<dbReference type="GO" id="GO:0003677">
    <property type="term" value="F:DNA binding"/>
    <property type="evidence" value="ECO:0007669"/>
    <property type="project" value="InterPro"/>
</dbReference>
<dbReference type="GO" id="GO:0032784">
    <property type="term" value="P:regulation of DNA-templated transcription elongation"/>
    <property type="evidence" value="ECO:0007669"/>
    <property type="project" value="InterPro"/>
</dbReference>
<dbReference type="EMBL" id="AEWJ01000052">
    <property type="protein sequence ID" value="EGD57852.1"/>
    <property type="molecule type" value="Genomic_DNA"/>
</dbReference>
<dbReference type="PANTHER" id="PTHR30437">
    <property type="entry name" value="TRANSCRIPTION ELONGATION FACTOR GREA"/>
    <property type="match status" value="1"/>
</dbReference>
<dbReference type="GO" id="GO:0070063">
    <property type="term" value="F:RNA polymerase binding"/>
    <property type="evidence" value="ECO:0007669"/>
    <property type="project" value="InterPro"/>
</dbReference>
<dbReference type="GO" id="GO:0003746">
    <property type="term" value="F:translation elongation factor activity"/>
    <property type="evidence" value="ECO:0007669"/>
    <property type="project" value="UniProtKB-KW"/>
</dbReference>
<dbReference type="InParanoid" id="F1ZC11"/>
<accession>F1ZC11</accession>
<name>F1ZC11_9SPHN</name>
<keyword evidence="3" id="KW-0251">Elongation factor</keyword>
<dbReference type="InterPro" id="IPR001437">
    <property type="entry name" value="Tscrpt_elong_fac_GreA/B_C"/>
</dbReference>
<comment type="caution">
    <text evidence="3">The sequence shown here is derived from an EMBL/GenBank/DDBJ whole genome shotgun (WGS) entry which is preliminary data.</text>
</comment>
<dbReference type="Gene3D" id="3.10.50.30">
    <property type="entry name" value="Transcription elongation factor, GreA/GreB, C-terminal domain"/>
    <property type="match status" value="1"/>
</dbReference>
<gene>
    <name evidence="3" type="ORF">Y88_3179</name>
</gene>
<proteinExistence type="predicted"/>
<evidence type="ECO:0000259" key="2">
    <source>
        <dbReference type="Pfam" id="PF01272"/>
    </source>
</evidence>
<reference evidence="3 4" key="1">
    <citation type="journal article" date="2012" name="J. Bacteriol.">
        <title>Draft Genome Sequence of Novosphingobium nitrogenifigens Y88T.</title>
        <authorList>
            <person name="Strabala T.J."/>
            <person name="Macdonald L."/>
            <person name="Liu V."/>
            <person name="Smit A.M."/>
        </authorList>
    </citation>
    <scope>NUCLEOTIDE SEQUENCE [LARGE SCALE GENOMIC DNA]</scope>
    <source>
        <strain evidence="3 4">DSM 19370</strain>
    </source>
</reference>
<dbReference type="GO" id="GO:0006354">
    <property type="term" value="P:DNA-templated transcription elongation"/>
    <property type="evidence" value="ECO:0007669"/>
    <property type="project" value="TreeGrafter"/>
</dbReference>
<feature type="domain" description="Transcription elongation factor GreA/GreB C-terminal" evidence="2">
    <location>
        <begin position="92"/>
        <end position="160"/>
    </location>
</feature>
<dbReference type="eggNOG" id="COG0782">
    <property type="taxonomic scope" value="Bacteria"/>
</dbReference>
<protein>
    <submittedName>
        <fullName evidence="3">GreA/GreB family elongation factor</fullName>
    </submittedName>
</protein>
<feature type="compositionally biased region" description="Basic and acidic residues" evidence="1">
    <location>
        <begin position="14"/>
        <end position="26"/>
    </location>
</feature>
<dbReference type="AlphaFoldDB" id="F1ZC11"/>
<evidence type="ECO:0000313" key="4">
    <source>
        <dbReference type="Proteomes" id="UP000004728"/>
    </source>
</evidence>
<dbReference type="HOGENOM" id="CLU_101379_3_1_5"/>
<dbReference type="STRING" id="983920.Y88_3179"/>
<evidence type="ECO:0000256" key="1">
    <source>
        <dbReference type="SAM" id="MobiDB-lite"/>
    </source>
</evidence>